<keyword evidence="2" id="KW-1185">Reference proteome</keyword>
<dbReference type="AlphaFoldDB" id="V4A9M0"/>
<organism evidence="1 2">
    <name type="scientific">Lottia gigantea</name>
    <name type="common">Giant owl limpet</name>
    <dbReference type="NCBI Taxonomy" id="225164"/>
    <lineage>
        <taxon>Eukaryota</taxon>
        <taxon>Metazoa</taxon>
        <taxon>Spiralia</taxon>
        <taxon>Lophotrochozoa</taxon>
        <taxon>Mollusca</taxon>
        <taxon>Gastropoda</taxon>
        <taxon>Patellogastropoda</taxon>
        <taxon>Lottioidea</taxon>
        <taxon>Lottiidae</taxon>
        <taxon>Lottia</taxon>
    </lineage>
</organism>
<evidence type="ECO:0008006" key="3">
    <source>
        <dbReference type="Google" id="ProtNLM"/>
    </source>
</evidence>
<dbReference type="RefSeq" id="XP_009048808.1">
    <property type="nucleotide sequence ID" value="XM_009050560.1"/>
</dbReference>
<reference evidence="1 2" key="1">
    <citation type="journal article" date="2013" name="Nature">
        <title>Insights into bilaterian evolution from three spiralian genomes.</title>
        <authorList>
            <person name="Simakov O."/>
            <person name="Marletaz F."/>
            <person name="Cho S.J."/>
            <person name="Edsinger-Gonzales E."/>
            <person name="Havlak P."/>
            <person name="Hellsten U."/>
            <person name="Kuo D.H."/>
            <person name="Larsson T."/>
            <person name="Lv J."/>
            <person name="Arendt D."/>
            <person name="Savage R."/>
            <person name="Osoegawa K."/>
            <person name="de Jong P."/>
            <person name="Grimwood J."/>
            <person name="Chapman J.A."/>
            <person name="Shapiro H."/>
            <person name="Aerts A."/>
            <person name="Otillar R.P."/>
            <person name="Terry A.Y."/>
            <person name="Boore J.L."/>
            <person name="Grigoriev I.V."/>
            <person name="Lindberg D.R."/>
            <person name="Seaver E.C."/>
            <person name="Weisblat D.A."/>
            <person name="Putnam N.H."/>
            <person name="Rokhsar D.S."/>
        </authorList>
    </citation>
    <scope>NUCLEOTIDE SEQUENCE [LARGE SCALE GENOMIC DNA]</scope>
</reference>
<dbReference type="OrthoDB" id="5959877at2759"/>
<protein>
    <recommendedName>
        <fullName evidence="3">DUF885 domain-containing protein</fullName>
    </recommendedName>
</protein>
<dbReference type="Proteomes" id="UP000030746">
    <property type="component" value="Unassembled WGS sequence"/>
</dbReference>
<sequence>MAGRGNDIDELNKIEREFWDWRLEDSPEFATLTGNTKYNDRLRHFGLDLFKPRNDKVEGFLKRVKALDSSGFNQKQLADYLIFKDSLQTYVDGYKWRNHNPLNPFNFLEGLTANPDHFVDTTPFISRGDFENFIERLQKIPKQFDEQTELLREAIKLGNTYNNASVKAVPGQIDEHIVTDLKTSIFYKPFLEMLDKSSVPEIFKATMRERALKAISNIMVAYKDLKHFIINDYMPRTRTTWGISGWTDGAKDYEACLKWHLSLEMTPKEVHDKGLQEVERIQKVMKETMKRIGFNGTIPEFYKMIRENPKFHFKSADILLKGYDDIIYKEIFPKLHQLFKDIPNLPLSIQRMPYDGAGGEYLSGTADGSRPGVFYVNLRRPEQKATIDMMSLSLHETVPGHHLQSIYALTASLPDYRKFQEDSNYYQPPLKFPFYTAYLEGWGLYSEYLGEELGLYTDDYVLMGRYGAEIFRAARLVVDTGLHHYNWTRDQCIKYMLDRTAYGQGEIENEIDRYMTWPGQACAYKIGELKIKELREKAKNALGSRFDVRSFHSVVLENGPVPLTTLEMLVENWIKTESQRQVIIGM</sequence>
<accession>V4A9M0</accession>
<dbReference type="GeneID" id="20237576"/>
<gene>
    <name evidence="1" type="ORF">LOTGIDRAFT_157979</name>
</gene>
<dbReference type="Pfam" id="PF05960">
    <property type="entry name" value="DUF885"/>
    <property type="match status" value="1"/>
</dbReference>
<name>V4A9M0_LOTGI</name>
<proteinExistence type="predicted"/>
<dbReference type="InterPro" id="IPR010281">
    <property type="entry name" value="DUF885"/>
</dbReference>
<dbReference type="HOGENOM" id="CLU_018914_0_1_1"/>
<evidence type="ECO:0000313" key="1">
    <source>
        <dbReference type="EMBL" id="ESP00689.1"/>
    </source>
</evidence>
<dbReference type="EMBL" id="KB200701">
    <property type="protein sequence ID" value="ESP00689.1"/>
    <property type="molecule type" value="Genomic_DNA"/>
</dbReference>
<dbReference type="PANTHER" id="PTHR33361:SF2">
    <property type="entry name" value="DUF885 DOMAIN-CONTAINING PROTEIN"/>
    <property type="match status" value="1"/>
</dbReference>
<evidence type="ECO:0000313" key="2">
    <source>
        <dbReference type="Proteomes" id="UP000030746"/>
    </source>
</evidence>
<dbReference type="KEGG" id="lgi:LOTGIDRAFT_157979"/>
<dbReference type="OMA" id="DYQWRYH"/>
<dbReference type="CTD" id="20237576"/>
<dbReference type="PANTHER" id="PTHR33361">
    <property type="entry name" value="GLR0591 PROTEIN"/>
    <property type="match status" value="1"/>
</dbReference>